<feature type="transmembrane region" description="Helical" evidence="1">
    <location>
        <begin position="44"/>
        <end position="62"/>
    </location>
</feature>
<evidence type="ECO:0000313" key="2">
    <source>
        <dbReference type="EMBL" id="VFJ93828.1"/>
    </source>
</evidence>
<proteinExistence type="predicted"/>
<evidence type="ECO:0000256" key="1">
    <source>
        <dbReference type="SAM" id="Phobius"/>
    </source>
</evidence>
<reference evidence="2" key="1">
    <citation type="submission" date="2019-02" db="EMBL/GenBank/DDBJ databases">
        <authorList>
            <person name="Gruber-Vodicka R. H."/>
            <person name="Seah K. B. B."/>
        </authorList>
    </citation>
    <scope>NUCLEOTIDE SEQUENCE</scope>
    <source>
        <strain evidence="2">BECK_M6</strain>
    </source>
</reference>
<organism evidence="2">
    <name type="scientific">Candidatus Kentrum sp. LFY</name>
    <dbReference type="NCBI Taxonomy" id="2126342"/>
    <lineage>
        <taxon>Bacteria</taxon>
        <taxon>Pseudomonadati</taxon>
        <taxon>Pseudomonadota</taxon>
        <taxon>Gammaproteobacteria</taxon>
        <taxon>Candidatus Kentrum</taxon>
    </lineage>
</organism>
<keyword evidence="1" id="KW-0472">Membrane</keyword>
<accession>A0A450UMR1</accession>
<sequence length="175" mass="19759">MQFDIAKADAKKAETPHEIFLFNLVGNHILIFIASLGMFGNFPYPLYFVPIISVGCLVYILWRARRSFTIDPWFAFCHWQIAARRAKMFVGMLSLLGIVSFLGWVGHSYLNMMKEAVYAIIGGVGILPTMVTLLVLIMMESDGLYQARQCRVSGWILEKFPNVDVLESRGSEKGS</sequence>
<protein>
    <submittedName>
        <fullName evidence="2">Uncharacterized protein</fullName>
    </submittedName>
</protein>
<name>A0A450UMR1_9GAMM</name>
<gene>
    <name evidence="2" type="ORF">BECKLFY1418A_GA0070994_103422</name>
</gene>
<keyword evidence="1" id="KW-0812">Transmembrane</keyword>
<dbReference type="AlphaFoldDB" id="A0A450UMR1"/>
<feature type="transmembrane region" description="Helical" evidence="1">
    <location>
        <begin position="116"/>
        <end position="139"/>
    </location>
</feature>
<feature type="transmembrane region" description="Helical" evidence="1">
    <location>
        <begin position="20"/>
        <end position="38"/>
    </location>
</feature>
<dbReference type="EMBL" id="CAADFH010000034">
    <property type="protein sequence ID" value="VFJ93828.1"/>
    <property type="molecule type" value="Genomic_DNA"/>
</dbReference>
<keyword evidence="1" id="KW-1133">Transmembrane helix</keyword>
<feature type="transmembrane region" description="Helical" evidence="1">
    <location>
        <begin position="89"/>
        <end position="110"/>
    </location>
</feature>